<dbReference type="Pfam" id="PF04188">
    <property type="entry name" value="Mannosyl_trans2"/>
    <property type="match status" value="1"/>
</dbReference>
<feature type="transmembrane region" description="Helical" evidence="11">
    <location>
        <begin position="256"/>
        <end position="275"/>
    </location>
</feature>
<feature type="transmembrane region" description="Helical" evidence="11">
    <location>
        <begin position="346"/>
        <end position="366"/>
    </location>
</feature>
<evidence type="ECO:0000256" key="5">
    <source>
        <dbReference type="ARBA" id="ARBA00022679"/>
    </source>
</evidence>
<reference evidence="12" key="2">
    <citation type="submission" date="2020-09" db="EMBL/GenBank/DDBJ databases">
        <authorList>
            <person name="Sun Q."/>
            <person name="Zhou Y."/>
        </authorList>
    </citation>
    <scope>NUCLEOTIDE SEQUENCE</scope>
    <source>
        <strain evidence="12">CGMCC 4.7138</strain>
    </source>
</reference>
<accession>A0A8H9H8H7</accession>
<keyword evidence="4" id="KW-0328">Glycosyltransferase</keyword>
<evidence type="ECO:0000256" key="8">
    <source>
        <dbReference type="ARBA" id="ARBA00022989"/>
    </source>
</evidence>
<dbReference type="Proteomes" id="UP000653480">
    <property type="component" value="Unassembled WGS sequence"/>
</dbReference>
<dbReference type="UniPathway" id="UPA00196"/>
<keyword evidence="3" id="KW-0337">GPI-anchor biosynthesis</keyword>
<keyword evidence="9 11" id="KW-0472">Membrane</keyword>
<proteinExistence type="predicted"/>
<feature type="compositionally biased region" description="Polar residues" evidence="10">
    <location>
        <begin position="30"/>
        <end position="41"/>
    </location>
</feature>
<evidence type="ECO:0000256" key="4">
    <source>
        <dbReference type="ARBA" id="ARBA00022676"/>
    </source>
</evidence>
<dbReference type="PANTHER" id="PTHR12468:SF2">
    <property type="entry name" value="GPI MANNOSYLTRANSFERASE 2"/>
    <property type="match status" value="1"/>
</dbReference>
<evidence type="ECO:0000256" key="6">
    <source>
        <dbReference type="ARBA" id="ARBA00022692"/>
    </source>
</evidence>
<keyword evidence="7" id="KW-0256">Endoplasmic reticulum</keyword>
<feature type="compositionally biased region" description="Polar residues" evidence="10">
    <location>
        <begin position="1"/>
        <end position="10"/>
    </location>
</feature>
<feature type="transmembrane region" description="Helical" evidence="11">
    <location>
        <begin position="175"/>
        <end position="208"/>
    </location>
</feature>
<dbReference type="GO" id="GO:0031501">
    <property type="term" value="C:mannosyltransferase complex"/>
    <property type="evidence" value="ECO:0007669"/>
    <property type="project" value="TreeGrafter"/>
</dbReference>
<dbReference type="GO" id="GO:0006506">
    <property type="term" value="P:GPI anchor biosynthetic process"/>
    <property type="evidence" value="ECO:0007669"/>
    <property type="project" value="UniProtKB-UniPathway"/>
</dbReference>
<dbReference type="GO" id="GO:0000009">
    <property type="term" value="F:alpha-1,6-mannosyltransferase activity"/>
    <property type="evidence" value="ECO:0007669"/>
    <property type="project" value="InterPro"/>
</dbReference>
<dbReference type="PANTHER" id="PTHR12468">
    <property type="entry name" value="GPI MANNOSYLTRANSFERASE 2"/>
    <property type="match status" value="1"/>
</dbReference>
<feature type="region of interest" description="Disordered" evidence="10">
    <location>
        <begin position="1"/>
        <end position="43"/>
    </location>
</feature>
<evidence type="ECO:0000313" key="13">
    <source>
        <dbReference type="Proteomes" id="UP000653480"/>
    </source>
</evidence>
<dbReference type="GO" id="GO:0016020">
    <property type="term" value="C:membrane"/>
    <property type="evidence" value="ECO:0007669"/>
    <property type="project" value="GOC"/>
</dbReference>
<keyword evidence="13" id="KW-1185">Reference proteome</keyword>
<feature type="compositionally biased region" description="Basic and acidic residues" evidence="10">
    <location>
        <begin position="12"/>
        <end position="22"/>
    </location>
</feature>
<protein>
    <recommendedName>
        <fullName evidence="14">Mannosyltransferase (PIG-V)</fullName>
    </recommendedName>
</protein>
<keyword evidence="6 11" id="KW-0812">Transmembrane</keyword>
<evidence type="ECO:0008006" key="14">
    <source>
        <dbReference type="Google" id="ProtNLM"/>
    </source>
</evidence>
<evidence type="ECO:0000256" key="1">
    <source>
        <dbReference type="ARBA" id="ARBA00004477"/>
    </source>
</evidence>
<evidence type="ECO:0000313" key="12">
    <source>
        <dbReference type="EMBL" id="GGO28304.1"/>
    </source>
</evidence>
<feature type="transmembrane region" description="Helical" evidence="11">
    <location>
        <begin position="62"/>
        <end position="81"/>
    </location>
</feature>
<keyword evidence="8 11" id="KW-1133">Transmembrane helix</keyword>
<reference evidence="12" key="1">
    <citation type="journal article" date="2014" name="Int. J. Syst. Evol. Microbiol.">
        <title>Complete genome sequence of Corynebacterium casei LMG S-19264T (=DSM 44701T), isolated from a smear-ripened cheese.</title>
        <authorList>
            <consortium name="US DOE Joint Genome Institute (JGI-PGF)"/>
            <person name="Walter F."/>
            <person name="Albersmeier A."/>
            <person name="Kalinowski J."/>
            <person name="Ruckert C."/>
        </authorList>
    </citation>
    <scope>NUCLEOTIDE SEQUENCE</scope>
    <source>
        <strain evidence="12">CGMCC 4.7138</strain>
    </source>
</reference>
<evidence type="ECO:0000256" key="11">
    <source>
        <dbReference type="SAM" id="Phobius"/>
    </source>
</evidence>
<dbReference type="AlphaFoldDB" id="A0A8H9H8H7"/>
<evidence type="ECO:0000256" key="7">
    <source>
        <dbReference type="ARBA" id="ARBA00022824"/>
    </source>
</evidence>
<organism evidence="12 13">
    <name type="scientific">Microbispora bryophytorum</name>
    <dbReference type="NCBI Taxonomy" id="1460882"/>
    <lineage>
        <taxon>Bacteria</taxon>
        <taxon>Bacillati</taxon>
        <taxon>Actinomycetota</taxon>
        <taxon>Actinomycetes</taxon>
        <taxon>Streptosporangiales</taxon>
        <taxon>Streptosporangiaceae</taxon>
        <taxon>Microbispora</taxon>
    </lineage>
</organism>
<evidence type="ECO:0000256" key="10">
    <source>
        <dbReference type="SAM" id="MobiDB-lite"/>
    </source>
</evidence>
<feature type="transmembrane region" description="Helical" evidence="11">
    <location>
        <begin position="391"/>
        <end position="415"/>
    </location>
</feature>
<comment type="pathway">
    <text evidence="2">Glycolipid biosynthesis; glycosylphosphatidylinositol-anchor biosynthesis.</text>
</comment>
<sequence>MLVTEIQQAGTARERSADEASEKMAPVDTSAGTATGEQTGPHSGRRRWAMWWLSHSPDRTALLIWFFWQVASYIYLILAAPGRTEDAILDRFNRYDSYNFMDIARYGYDGRPEDQDSPRLVAFFPGLPLLLRVLHLVIPDLRLALVLISLVASAVVAVALSRLSESYREGSGPWAVLAFFLSPFAVFLLAGYTEGLFLALAIPAWLLARRGRWEAAAVCAAFASSIRISGLFLALGLVVQFLVSRDGLRAPKGWRNAPWLVLPGVPVLAYMIYLWNRTGDLMAWKAAEAQYWGRYPELPWNVFIDTWHRSLNEPILATSYREEIIAALVLVLLIIARLVRRNWADVAYLAPQAVALLAMSSFYMSVGRASLLWWPLYISVGVVGSRRPWVMMAYLAVAAPVWAINVGNFTTGAWIG</sequence>
<comment type="caution">
    <text evidence="12">The sequence shown here is derived from an EMBL/GenBank/DDBJ whole genome shotgun (WGS) entry which is preliminary data.</text>
</comment>
<dbReference type="InterPro" id="IPR007315">
    <property type="entry name" value="PIG-V/Gpi18"/>
</dbReference>
<comment type="subcellular location">
    <subcellularLocation>
        <location evidence="1">Endoplasmic reticulum membrane</location>
        <topology evidence="1">Multi-pass membrane protein</topology>
    </subcellularLocation>
</comment>
<feature type="transmembrane region" description="Helical" evidence="11">
    <location>
        <begin position="144"/>
        <end position="163"/>
    </location>
</feature>
<name>A0A8H9H8H7_9ACTN</name>
<feature type="transmembrane region" description="Helical" evidence="11">
    <location>
        <begin position="220"/>
        <end position="244"/>
    </location>
</feature>
<evidence type="ECO:0000256" key="9">
    <source>
        <dbReference type="ARBA" id="ARBA00023136"/>
    </source>
</evidence>
<evidence type="ECO:0000256" key="3">
    <source>
        <dbReference type="ARBA" id="ARBA00022502"/>
    </source>
</evidence>
<dbReference type="GO" id="GO:0004376">
    <property type="term" value="F:GPI mannosyltransferase activity"/>
    <property type="evidence" value="ECO:0007669"/>
    <property type="project" value="InterPro"/>
</dbReference>
<gene>
    <name evidence="12" type="ORF">GCM10011574_62630</name>
</gene>
<dbReference type="EMBL" id="BMMN01000016">
    <property type="protein sequence ID" value="GGO28304.1"/>
    <property type="molecule type" value="Genomic_DNA"/>
</dbReference>
<evidence type="ECO:0000256" key="2">
    <source>
        <dbReference type="ARBA" id="ARBA00004687"/>
    </source>
</evidence>
<keyword evidence="5" id="KW-0808">Transferase</keyword>